<dbReference type="PANTHER" id="PTHR39661">
    <property type="entry name" value="UPF0310 PROTEIN MJECL36"/>
    <property type="match status" value="1"/>
</dbReference>
<feature type="domain" description="EVE" evidence="1">
    <location>
        <begin position="3"/>
        <end position="175"/>
    </location>
</feature>
<dbReference type="PANTHER" id="PTHR39661:SF1">
    <property type="entry name" value="UPF0310 PROTEIN MJECL36"/>
    <property type="match status" value="1"/>
</dbReference>
<protein>
    <submittedName>
        <fullName evidence="2">Uncharacterized protein family UPF0310</fullName>
    </submittedName>
</protein>
<dbReference type="InterPro" id="IPR015947">
    <property type="entry name" value="PUA-like_sf"/>
</dbReference>
<evidence type="ECO:0000313" key="2">
    <source>
        <dbReference type="EMBL" id="EHQ36012.1"/>
    </source>
</evidence>
<accession>H1YYM9</accession>
<dbReference type="Proteomes" id="UP000005741">
    <property type="component" value="Chromosome"/>
</dbReference>
<dbReference type="Gene3D" id="3.10.590.10">
    <property type="entry name" value="ph1033 like domains"/>
    <property type="match status" value="2"/>
</dbReference>
<dbReference type="SUPFAM" id="SSF88697">
    <property type="entry name" value="PUA domain-like"/>
    <property type="match status" value="2"/>
</dbReference>
<dbReference type="OrthoDB" id="35872at2157"/>
<dbReference type="AlphaFoldDB" id="H1YYM9"/>
<keyword evidence="3" id="KW-1185">Reference proteome</keyword>
<sequence>MTVWIASTNRENWEVIRENNLWGVPKRNKNSIERSNPKDKILIFVKQEVVRQEKTNLDADTGVDAGLNTGVGADVVADEDTGDEVIPSAITGAFEIISRPFEDESPVFKKPPTMPGEEAFPYRVKLKPVEVFDEPLDFKSLIPKLEFITNKKQWTGHLRTAMRTIPEADYEYIMKAAKTPRG</sequence>
<dbReference type="RefSeq" id="WP_004078115.1">
    <property type="nucleotide sequence ID" value="NZ_CM001436.1"/>
</dbReference>
<dbReference type="CDD" id="cd21132">
    <property type="entry name" value="EVE-like"/>
    <property type="match status" value="1"/>
</dbReference>
<evidence type="ECO:0000259" key="1">
    <source>
        <dbReference type="Pfam" id="PF01878"/>
    </source>
</evidence>
<dbReference type="InterPro" id="IPR002740">
    <property type="entry name" value="EVE_domain"/>
</dbReference>
<dbReference type="InParanoid" id="H1YYM9"/>
<reference evidence="2 3" key="1">
    <citation type="submission" date="2011-10" db="EMBL/GenBank/DDBJ databases">
        <title>The Improved High-Quality Draft genome of Methanoplanus limicola DSM 2279.</title>
        <authorList>
            <consortium name="US DOE Joint Genome Institute (JGI-PGF)"/>
            <person name="Lucas S."/>
            <person name="Copeland A."/>
            <person name="Lapidus A."/>
            <person name="Glavina del Rio T."/>
            <person name="Dalin E."/>
            <person name="Tice H."/>
            <person name="Bruce D."/>
            <person name="Goodwin L."/>
            <person name="Pitluck S."/>
            <person name="Peters L."/>
            <person name="Mikhailova N."/>
            <person name="Lu M."/>
            <person name="Kyrpides N."/>
            <person name="Mavromatis K."/>
            <person name="Ivanova N."/>
            <person name="Markowitz V."/>
            <person name="Cheng J.-F."/>
            <person name="Hugenholtz P."/>
            <person name="Woyke T."/>
            <person name="Wu D."/>
            <person name="Wirth R."/>
            <person name="Brambilla E.-M."/>
            <person name="Klenk H.-P."/>
            <person name="Eisen J.A."/>
        </authorList>
    </citation>
    <scope>NUCLEOTIDE SEQUENCE [LARGE SCALE GENOMIC DNA]</scope>
    <source>
        <strain evidence="2 3">DSM 2279</strain>
    </source>
</reference>
<evidence type="ECO:0000313" key="3">
    <source>
        <dbReference type="Proteomes" id="UP000005741"/>
    </source>
</evidence>
<organism evidence="2 3">
    <name type="scientific">Methanoplanus limicola DSM 2279</name>
    <dbReference type="NCBI Taxonomy" id="937775"/>
    <lineage>
        <taxon>Archaea</taxon>
        <taxon>Methanobacteriati</taxon>
        <taxon>Methanobacteriota</taxon>
        <taxon>Stenosarchaea group</taxon>
        <taxon>Methanomicrobia</taxon>
        <taxon>Methanomicrobiales</taxon>
        <taxon>Methanomicrobiaceae</taxon>
        <taxon>Methanoplanus</taxon>
    </lineage>
</organism>
<dbReference type="HOGENOM" id="CLU_148445_0_0_2"/>
<dbReference type="Pfam" id="PF01878">
    <property type="entry name" value="EVE"/>
    <property type="match status" value="1"/>
</dbReference>
<proteinExistence type="predicted"/>
<name>H1YYM9_9EURY</name>
<dbReference type="EMBL" id="CM001436">
    <property type="protein sequence ID" value="EHQ36012.1"/>
    <property type="molecule type" value="Genomic_DNA"/>
</dbReference>
<gene>
    <name evidence="2" type="ORF">Metlim_1917</name>
</gene>